<dbReference type="PATRIC" id="fig|28229.3.peg.3264"/>
<dbReference type="Proteomes" id="UP000029868">
    <property type="component" value="Unassembled WGS sequence"/>
</dbReference>
<dbReference type="AlphaFoldDB" id="A0A099KLW7"/>
<gene>
    <name evidence="1" type="ORF">GAB14E_0601</name>
</gene>
<accession>A0A099KLW7</accession>
<comment type="caution">
    <text evidence="1">The sequence shown here is derived from an EMBL/GenBank/DDBJ whole genome shotgun (WGS) entry which is preliminary data.</text>
</comment>
<organism evidence="1 2">
    <name type="scientific">Colwellia psychrerythraea</name>
    <name type="common">Vibrio psychroerythus</name>
    <dbReference type="NCBI Taxonomy" id="28229"/>
    <lineage>
        <taxon>Bacteria</taxon>
        <taxon>Pseudomonadati</taxon>
        <taxon>Pseudomonadota</taxon>
        <taxon>Gammaproteobacteria</taxon>
        <taxon>Alteromonadales</taxon>
        <taxon>Colwelliaceae</taxon>
        <taxon>Colwellia</taxon>
    </lineage>
</organism>
<reference evidence="1 2" key="1">
    <citation type="submission" date="2014-08" db="EMBL/GenBank/DDBJ databases">
        <title>Genomic and Phenotypic Diversity of Colwellia psychrerythraea strains from Disparate Marine Basins.</title>
        <authorList>
            <person name="Techtmann S.M."/>
            <person name="Stelling S.C."/>
            <person name="Utturkar S.M."/>
            <person name="Alshibli N."/>
            <person name="Harris A."/>
            <person name="Brown S.D."/>
            <person name="Hazen T.C."/>
        </authorList>
    </citation>
    <scope>NUCLEOTIDE SEQUENCE [LARGE SCALE GENOMIC DNA]</scope>
    <source>
        <strain evidence="1 2">GAB14E</strain>
    </source>
</reference>
<dbReference type="OrthoDB" id="6402342at2"/>
<name>A0A099KLW7_COLPS</name>
<dbReference type="RefSeq" id="WP_052093847.1">
    <property type="nucleotide sequence ID" value="NZ_JQEC01000044.1"/>
</dbReference>
<sequence>MSKKIALFIFIIAIYFASSSSYSLINLLSEPKDEPESEQKVVELTKTYTPQLWTDFKVLDIDAELCSLKGKNILESLSFKSIRRNMKYDKAKYTYGKFNNNQVSITCAKLEDRTFVYTSVAGPDAEIVERLRNEIVQKL</sequence>
<proteinExistence type="predicted"/>
<evidence type="ECO:0000313" key="1">
    <source>
        <dbReference type="EMBL" id="KGJ90937.1"/>
    </source>
</evidence>
<protein>
    <submittedName>
        <fullName evidence="1">Uncharacterized protein</fullName>
    </submittedName>
</protein>
<dbReference type="EMBL" id="JQEC01000044">
    <property type="protein sequence ID" value="KGJ90937.1"/>
    <property type="molecule type" value="Genomic_DNA"/>
</dbReference>
<evidence type="ECO:0000313" key="2">
    <source>
        <dbReference type="Proteomes" id="UP000029868"/>
    </source>
</evidence>